<dbReference type="Proteomes" id="UP000053240">
    <property type="component" value="Unassembled WGS sequence"/>
</dbReference>
<evidence type="ECO:0008006" key="5">
    <source>
        <dbReference type="Google" id="ProtNLM"/>
    </source>
</evidence>
<sequence length="192" mass="20191">MGLNKSNCILLLVLVSLAIIKENPASSEDVGSQGNNRLMLARCNYTVVGFRSCASCHDVILCTPLDVGIVHPCRGNKSNCNEGTCSDTPSPNCNSTSSQKRLAVHLITAHRPGGRPGGPGGPGRDDGDDGQDRFKQIVRCNYTETPGRSCLGCRTTLVCAQNNIGIARLCKGFLPYCNQGFCSSVPGAACSG</sequence>
<accession>A0A194RD84</accession>
<evidence type="ECO:0000313" key="4">
    <source>
        <dbReference type="Proteomes" id="UP000053240"/>
    </source>
</evidence>
<keyword evidence="4" id="KW-1185">Reference proteome</keyword>
<feature type="chain" id="PRO_5008265107" description="Neuroparsin-A" evidence="2">
    <location>
        <begin position="28"/>
        <end position="192"/>
    </location>
</feature>
<keyword evidence="2" id="KW-0732">Signal</keyword>
<evidence type="ECO:0000256" key="2">
    <source>
        <dbReference type="SAM" id="SignalP"/>
    </source>
</evidence>
<protein>
    <recommendedName>
        <fullName evidence="5">Neuroparsin-A</fullName>
    </recommendedName>
</protein>
<feature type="region of interest" description="Disordered" evidence="1">
    <location>
        <begin position="109"/>
        <end position="128"/>
    </location>
</feature>
<dbReference type="AlphaFoldDB" id="A0A194RD84"/>
<evidence type="ECO:0000256" key="1">
    <source>
        <dbReference type="SAM" id="MobiDB-lite"/>
    </source>
</evidence>
<proteinExistence type="predicted"/>
<evidence type="ECO:0000313" key="3">
    <source>
        <dbReference type="EMBL" id="KPJ13871.1"/>
    </source>
</evidence>
<reference evidence="3 4" key="1">
    <citation type="journal article" date="2015" name="Nat. Commun.">
        <title>Outbred genome sequencing and CRISPR/Cas9 gene editing in butterflies.</title>
        <authorList>
            <person name="Li X."/>
            <person name="Fan D."/>
            <person name="Zhang W."/>
            <person name="Liu G."/>
            <person name="Zhang L."/>
            <person name="Zhao L."/>
            <person name="Fang X."/>
            <person name="Chen L."/>
            <person name="Dong Y."/>
            <person name="Chen Y."/>
            <person name="Ding Y."/>
            <person name="Zhao R."/>
            <person name="Feng M."/>
            <person name="Zhu Y."/>
            <person name="Feng Y."/>
            <person name="Jiang X."/>
            <person name="Zhu D."/>
            <person name="Xiang H."/>
            <person name="Feng X."/>
            <person name="Li S."/>
            <person name="Wang J."/>
            <person name="Zhang G."/>
            <person name="Kronforst M.R."/>
            <person name="Wang W."/>
        </authorList>
    </citation>
    <scope>NUCLEOTIDE SEQUENCE [LARGE SCALE GENOMIC DNA]</scope>
    <source>
        <strain evidence="3">Ya'a_city_454_Pm</strain>
        <tissue evidence="3">Whole body</tissue>
    </source>
</reference>
<gene>
    <name evidence="3" type="ORF">RR48_08685</name>
</gene>
<dbReference type="EMBL" id="KQ460597">
    <property type="protein sequence ID" value="KPJ13871.1"/>
    <property type="molecule type" value="Genomic_DNA"/>
</dbReference>
<name>A0A194RD84_PAPMA</name>
<dbReference type="InParanoid" id="A0A194RD84"/>
<feature type="signal peptide" evidence="2">
    <location>
        <begin position="1"/>
        <end position="27"/>
    </location>
</feature>
<organism evidence="3 4">
    <name type="scientific">Papilio machaon</name>
    <name type="common">Old World swallowtail butterfly</name>
    <dbReference type="NCBI Taxonomy" id="76193"/>
    <lineage>
        <taxon>Eukaryota</taxon>
        <taxon>Metazoa</taxon>
        <taxon>Ecdysozoa</taxon>
        <taxon>Arthropoda</taxon>
        <taxon>Hexapoda</taxon>
        <taxon>Insecta</taxon>
        <taxon>Pterygota</taxon>
        <taxon>Neoptera</taxon>
        <taxon>Endopterygota</taxon>
        <taxon>Lepidoptera</taxon>
        <taxon>Glossata</taxon>
        <taxon>Ditrysia</taxon>
        <taxon>Papilionoidea</taxon>
        <taxon>Papilionidae</taxon>
        <taxon>Papilioninae</taxon>
        <taxon>Papilio</taxon>
    </lineage>
</organism>